<feature type="region of interest" description="Disordered" evidence="1">
    <location>
        <begin position="1"/>
        <end position="25"/>
    </location>
</feature>
<evidence type="ECO:0000256" key="1">
    <source>
        <dbReference type="SAM" id="MobiDB-lite"/>
    </source>
</evidence>
<name>A0A2Z7AX25_9LAMI</name>
<dbReference type="Proteomes" id="UP000250235">
    <property type="component" value="Unassembled WGS sequence"/>
</dbReference>
<organism evidence="2 3">
    <name type="scientific">Dorcoceras hygrometricum</name>
    <dbReference type="NCBI Taxonomy" id="472368"/>
    <lineage>
        <taxon>Eukaryota</taxon>
        <taxon>Viridiplantae</taxon>
        <taxon>Streptophyta</taxon>
        <taxon>Embryophyta</taxon>
        <taxon>Tracheophyta</taxon>
        <taxon>Spermatophyta</taxon>
        <taxon>Magnoliopsida</taxon>
        <taxon>eudicotyledons</taxon>
        <taxon>Gunneridae</taxon>
        <taxon>Pentapetalae</taxon>
        <taxon>asterids</taxon>
        <taxon>lamiids</taxon>
        <taxon>Lamiales</taxon>
        <taxon>Gesneriaceae</taxon>
        <taxon>Didymocarpoideae</taxon>
        <taxon>Trichosporeae</taxon>
        <taxon>Loxocarpinae</taxon>
        <taxon>Dorcoceras</taxon>
    </lineage>
</organism>
<accession>A0A2Z7AX25</accession>
<proteinExistence type="predicted"/>
<dbReference type="AlphaFoldDB" id="A0A2Z7AX25"/>
<reference evidence="2 3" key="1">
    <citation type="journal article" date="2015" name="Proc. Natl. Acad. Sci. U.S.A.">
        <title>The resurrection genome of Boea hygrometrica: A blueprint for survival of dehydration.</title>
        <authorList>
            <person name="Xiao L."/>
            <person name="Yang G."/>
            <person name="Zhang L."/>
            <person name="Yang X."/>
            <person name="Zhao S."/>
            <person name="Ji Z."/>
            <person name="Zhou Q."/>
            <person name="Hu M."/>
            <person name="Wang Y."/>
            <person name="Chen M."/>
            <person name="Xu Y."/>
            <person name="Jin H."/>
            <person name="Xiao X."/>
            <person name="Hu G."/>
            <person name="Bao F."/>
            <person name="Hu Y."/>
            <person name="Wan P."/>
            <person name="Li L."/>
            <person name="Deng X."/>
            <person name="Kuang T."/>
            <person name="Xiang C."/>
            <person name="Zhu J.K."/>
            <person name="Oliver M.J."/>
            <person name="He Y."/>
        </authorList>
    </citation>
    <scope>NUCLEOTIDE SEQUENCE [LARGE SCALE GENOMIC DNA]</scope>
    <source>
        <strain evidence="3">cv. XS01</strain>
    </source>
</reference>
<keyword evidence="3" id="KW-1185">Reference proteome</keyword>
<protein>
    <submittedName>
        <fullName evidence="2">Uncharacterized protein</fullName>
    </submittedName>
</protein>
<evidence type="ECO:0000313" key="3">
    <source>
        <dbReference type="Proteomes" id="UP000250235"/>
    </source>
</evidence>
<sequence length="288" mass="32432">MSGTKNIGNNRRAKRIGSNNCDTSPSLVTATEDWEQLNQHPPASTTEDWEQLIQHPPTALNRGYATPHRTTREELQQRNISWLTWNHWLNMLCRCSNMLNMMHLAAIEIGTQEESSATLLVPNDDGKRRKSTEIGYGEQWQQISTSYPCAKEQSYKPEFSAFTLTTHSNQNDSVSKVPANKNQNDAASVKQISAPTIGTNNARQNRSTQSVDICSRNLAANRSLNALRTSLALDPKWCRLHLSNDVASLPRYNRSHICYHSLTRVDIRFTTNLISSPIETNEPGKDVV</sequence>
<dbReference type="EMBL" id="KV011256">
    <property type="protein sequence ID" value="KZV26405.1"/>
    <property type="molecule type" value="Genomic_DNA"/>
</dbReference>
<gene>
    <name evidence="2" type="ORF">F511_37000</name>
</gene>
<evidence type="ECO:0000313" key="2">
    <source>
        <dbReference type="EMBL" id="KZV26405.1"/>
    </source>
</evidence>